<dbReference type="Gene3D" id="3.20.20.80">
    <property type="entry name" value="Glycosidases"/>
    <property type="match status" value="1"/>
</dbReference>
<dbReference type="InterPro" id="IPR013529">
    <property type="entry name" value="Glyco_hydro_42_N"/>
</dbReference>
<reference evidence="6 7" key="1">
    <citation type="submission" date="2018-08" db="EMBL/GenBank/DDBJ databases">
        <title>Sequencing the genomes of 1000 actinobacteria strains.</title>
        <authorList>
            <person name="Klenk H.-P."/>
        </authorList>
    </citation>
    <scope>NUCLEOTIDE SEQUENCE [LARGE SCALE GENOMIC DNA]</scope>
    <source>
        <strain evidence="6 7">DSM 44099</strain>
    </source>
</reference>
<dbReference type="CDD" id="cd03143">
    <property type="entry name" value="A4_beta-galactosidase_middle_domain"/>
    <property type="match status" value="1"/>
</dbReference>
<dbReference type="SUPFAM" id="SSF52317">
    <property type="entry name" value="Class I glutamine amidotransferase-like"/>
    <property type="match status" value="1"/>
</dbReference>
<evidence type="ECO:0000259" key="5">
    <source>
        <dbReference type="Pfam" id="PF02449"/>
    </source>
</evidence>
<evidence type="ECO:0000256" key="1">
    <source>
        <dbReference type="ARBA" id="ARBA00022723"/>
    </source>
</evidence>
<protein>
    <submittedName>
        <fullName evidence="6">Beta-galactosidase/beta-galactosidase</fullName>
    </submittedName>
</protein>
<dbReference type="Gene3D" id="3.40.50.880">
    <property type="match status" value="1"/>
</dbReference>
<evidence type="ECO:0000256" key="2">
    <source>
        <dbReference type="ARBA" id="ARBA00022801"/>
    </source>
</evidence>
<dbReference type="GO" id="GO:0009341">
    <property type="term" value="C:beta-galactosidase complex"/>
    <property type="evidence" value="ECO:0007669"/>
    <property type="project" value="InterPro"/>
</dbReference>
<dbReference type="AlphaFoldDB" id="A0A3D9ZUZ5"/>
<evidence type="ECO:0000256" key="3">
    <source>
        <dbReference type="ARBA" id="ARBA00022833"/>
    </source>
</evidence>
<dbReference type="PANTHER" id="PTHR36447:SF2">
    <property type="entry name" value="BETA-GALACTOSIDASE YESZ"/>
    <property type="match status" value="1"/>
</dbReference>
<comment type="caution">
    <text evidence="6">The sequence shown here is derived from an EMBL/GenBank/DDBJ whole genome shotgun (WGS) entry which is preliminary data.</text>
</comment>
<dbReference type="RefSeq" id="WP_116072543.1">
    <property type="nucleotide sequence ID" value="NZ_BONB01000009.1"/>
</dbReference>
<dbReference type="EMBL" id="QUMQ01000001">
    <property type="protein sequence ID" value="REG00780.1"/>
    <property type="molecule type" value="Genomic_DNA"/>
</dbReference>
<dbReference type="SUPFAM" id="SSF51445">
    <property type="entry name" value="(Trans)glycosidases"/>
    <property type="match status" value="1"/>
</dbReference>
<dbReference type="InterPro" id="IPR029062">
    <property type="entry name" value="Class_I_gatase-like"/>
</dbReference>
<keyword evidence="1" id="KW-0479">Metal-binding</keyword>
<organism evidence="6 7">
    <name type="scientific">Asanoa ferruginea</name>
    <dbReference type="NCBI Taxonomy" id="53367"/>
    <lineage>
        <taxon>Bacteria</taxon>
        <taxon>Bacillati</taxon>
        <taxon>Actinomycetota</taxon>
        <taxon>Actinomycetes</taxon>
        <taxon>Micromonosporales</taxon>
        <taxon>Micromonosporaceae</taxon>
        <taxon>Asanoa</taxon>
    </lineage>
</organism>
<keyword evidence="4" id="KW-0326">Glycosidase</keyword>
<dbReference type="OrthoDB" id="9800974at2"/>
<evidence type="ECO:0000313" key="7">
    <source>
        <dbReference type="Proteomes" id="UP000256913"/>
    </source>
</evidence>
<dbReference type="InterPro" id="IPR003476">
    <property type="entry name" value="Glyco_hydro_42"/>
</dbReference>
<name>A0A3D9ZUZ5_9ACTN</name>
<keyword evidence="2" id="KW-0378">Hydrolase</keyword>
<dbReference type="InterPro" id="IPR017853">
    <property type="entry name" value="GH"/>
</dbReference>
<feature type="domain" description="Glycoside hydrolase family 42 N-terminal" evidence="5">
    <location>
        <begin position="8"/>
        <end position="380"/>
    </location>
</feature>
<evidence type="ECO:0000313" key="6">
    <source>
        <dbReference type="EMBL" id="REG00780.1"/>
    </source>
</evidence>
<proteinExistence type="predicted"/>
<gene>
    <name evidence="6" type="ORF">DFJ67_6837</name>
</gene>
<dbReference type="GO" id="GO:0004565">
    <property type="term" value="F:beta-galactosidase activity"/>
    <property type="evidence" value="ECO:0007669"/>
    <property type="project" value="InterPro"/>
</dbReference>
<dbReference type="Proteomes" id="UP000256913">
    <property type="component" value="Unassembled WGS sequence"/>
</dbReference>
<dbReference type="GO" id="GO:0046872">
    <property type="term" value="F:metal ion binding"/>
    <property type="evidence" value="ECO:0007669"/>
    <property type="project" value="UniProtKB-KW"/>
</dbReference>
<dbReference type="PANTHER" id="PTHR36447">
    <property type="entry name" value="BETA-GALACTOSIDASE GANA"/>
    <property type="match status" value="1"/>
</dbReference>
<dbReference type="GO" id="GO:0005975">
    <property type="term" value="P:carbohydrate metabolic process"/>
    <property type="evidence" value="ECO:0007669"/>
    <property type="project" value="InterPro"/>
</dbReference>
<dbReference type="Pfam" id="PF02449">
    <property type="entry name" value="Glyco_hydro_42"/>
    <property type="match status" value="1"/>
</dbReference>
<accession>A0A3D9ZUZ5</accession>
<keyword evidence="7" id="KW-1185">Reference proteome</keyword>
<evidence type="ECO:0000256" key="4">
    <source>
        <dbReference type="ARBA" id="ARBA00023295"/>
    </source>
</evidence>
<sequence length="669" mass="72770">MIIGAQYYRPPNPPHEDWDRDLERMRAAGFDTVKLWACWSWMQPTPDAIDFADLDRLFDLAHRHGLGVVVNTILENVPYWLAALHPAAHYHDHEQRPVRLTAAMNTPGGGWPGLCFDNPAVWEAAASFLTAVVERYRAHPALRVWDVWNEPHLEPASYFPDRLYCYCDASVATFVAGLRASYGSLDALNDAWSRRFSSWDQVEPPRLFEAVPDMIDWRSHWFRNLAGWLDRRCAVVRAADPAHPVMTHVALSGFTGQLATHTLDEYTLTSPIDVFGTSSFPTWLMADDHVEHLFNLDTARGAADGKPFWQAELQGGRGRRDGRRSTPHPVPSTVALWMWNALAAGASGVVFWQWRPELLGPESPGYGLCAPEGSVTTRVAAASDFAAAVRDLDGAVAEPGSVGLLVSRESALHAFATDRSMSLYRDAILGAYRLLLDADLPIEILHADRVAADGVPAHIRSLYWPMPSVVTVELGSSLADFVHHGGTLVSEAAPGEHDQLGRRRPTVPGAGMAELFGARQVDADIVTSVEVGGLTGTWQRETLAVADGTVVATFSDGTPGIVRKSGAVLVATYPSLSYATTADADTRSALLALLAPERHRTLTWDLPGPGLLHRVLTTPDGGRVVVAVNWTNEEQKAVLGGAGVTVPARTGTLFPMVSSVEAAPPSPRI</sequence>
<keyword evidence="3" id="KW-0862">Zinc</keyword>